<accession>A0A420ESC2</accession>
<feature type="signal peptide" evidence="2">
    <location>
        <begin position="1"/>
        <end position="20"/>
    </location>
</feature>
<name>A0A420ESC2_9SPHN</name>
<dbReference type="RefSeq" id="WP_120323435.1">
    <property type="nucleotide sequence ID" value="NZ_RAPF01000001.1"/>
</dbReference>
<evidence type="ECO:0000256" key="1">
    <source>
        <dbReference type="SAM" id="MobiDB-lite"/>
    </source>
</evidence>
<evidence type="ECO:0008006" key="5">
    <source>
        <dbReference type="Google" id="ProtNLM"/>
    </source>
</evidence>
<reference evidence="3 4" key="1">
    <citation type="submission" date="2018-09" db="EMBL/GenBank/DDBJ databases">
        <title>Altererythrobacter spongiae sp. nov., isolated from a marine sponge.</title>
        <authorList>
            <person name="Zhuang L."/>
            <person name="Luo L."/>
        </authorList>
    </citation>
    <scope>NUCLEOTIDE SEQUENCE [LARGE SCALE GENOMIC DNA]</scope>
    <source>
        <strain evidence="3 4">HN-Y73</strain>
    </source>
</reference>
<comment type="caution">
    <text evidence="3">The sequence shown here is derived from an EMBL/GenBank/DDBJ whole genome shotgun (WGS) entry which is preliminary data.</text>
</comment>
<dbReference type="OrthoDB" id="7596780at2"/>
<feature type="region of interest" description="Disordered" evidence="1">
    <location>
        <begin position="53"/>
        <end position="109"/>
    </location>
</feature>
<evidence type="ECO:0000256" key="2">
    <source>
        <dbReference type="SAM" id="SignalP"/>
    </source>
</evidence>
<gene>
    <name evidence="3" type="ORF">D6851_03460</name>
</gene>
<feature type="compositionally biased region" description="Low complexity" evidence="1">
    <location>
        <begin position="79"/>
        <end position="90"/>
    </location>
</feature>
<dbReference type="Proteomes" id="UP000284395">
    <property type="component" value="Unassembled WGS sequence"/>
</dbReference>
<feature type="compositionally biased region" description="Low complexity" evidence="1">
    <location>
        <begin position="54"/>
        <end position="72"/>
    </location>
</feature>
<keyword evidence="2" id="KW-0732">Signal</keyword>
<feature type="chain" id="PRO_5019050648" description="Type IV pilus biogenesis protein PilP" evidence="2">
    <location>
        <begin position="21"/>
        <end position="179"/>
    </location>
</feature>
<proteinExistence type="predicted"/>
<sequence length="179" mass="18835">MNMRFFGVLLAGSAGITAIAAPASGQMSDTEVLNILRECAKVQDPSARLSCYDSNISGSPSSSSPTAGETTLPAPPPAAASSGSQSAFGAEDIRSPERFTPPPAEKQSLTARVLSARQREPGIYLVTLENGAQWLFSESVPFSFSPPRKGSTVTIDKASLGSYLMQVGRQSAVRVKRIK</sequence>
<protein>
    <recommendedName>
        <fullName evidence="5">Type IV pilus biogenesis protein PilP</fullName>
    </recommendedName>
</protein>
<dbReference type="AlphaFoldDB" id="A0A420ESC2"/>
<evidence type="ECO:0000313" key="4">
    <source>
        <dbReference type="Proteomes" id="UP000284395"/>
    </source>
</evidence>
<dbReference type="EMBL" id="RAPF01000001">
    <property type="protein sequence ID" value="RKF23530.1"/>
    <property type="molecule type" value="Genomic_DNA"/>
</dbReference>
<organism evidence="3 4">
    <name type="scientific">Altericroceibacterium spongiae</name>
    <dbReference type="NCBI Taxonomy" id="2320269"/>
    <lineage>
        <taxon>Bacteria</taxon>
        <taxon>Pseudomonadati</taxon>
        <taxon>Pseudomonadota</taxon>
        <taxon>Alphaproteobacteria</taxon>
        <taxon>Sphingomonadales</taxon>
        <taxon>Erythrobacteraceae</taxon>
        <taxon>Altericroceibacterium</taxon>
    </lineage>
</organism>
<evidence type="ECO:0000313" key="3">
    <source>
        <dbReference type="EMBL" id="RKF23530.1"/>
    </source>
</evidence>
<keyword evidence="4" id="KW-1185">Reference proteome</keyword>